<dbReference type="InterPro" id="IPR036890">
    <property type="entry name" value="HATPase_C_sf"/>
</dbReference>
<evidence type="ECO:0000313" key="5">
    <source>
        <dbReference type="Proteomes" id="UP000248039"/>
    </source>
</evidence>
<dbReference type="SUPFAM" id="SSF55874">
    <property type="entry name" value="ATPase domain of HSP90 chaperone/DNA topoisomerase II/histidine kinase"/>
    <property type="match status" value="1"/>
</dbReference>
<keyword evidence="5" id="KW-1185">Reference proteome</keyword>
<dbReference type="Proteomes" id="UP000248039">
    <property type="component" value="Unassembled WGS sequence"/>
</dbReference>
<evidence type="ECO:0000256" key="2">
    <source>
        <dbReference type="SAM" id="MobiDB-lite"/>
    </source>
</evidence>
<dbReference type="CDD" id="cd16936">
    <property type="entry name" value="HATPase_RsbW-like"/>
    <property type="match status" value="1"/>
</dbReference>
<keyword evidence="1" id="KW-0418">Kinase</keyword>
<evidence type="ECO:0000259" key="3">
    <source>
        <dbReference type="Pfam" id="PF13581"/>
    </source>
</evidence>
<feature type="domain" description="Histidine kinase/HSP90-like ATPase" evidence="3">
    <location>
        <begin position="52"/>
        <end position="140"/>
    </location>
</feature>
<protein>
    <submittedName>
        <fullName evidence="4">ATP-binding protein</fullName>
    </submittedName>
</protein>
<organism evidence="4 5">
    <name type="scientific">Streptomyces tateyamensis</name>
    <dbReference type="NCBI Taxonomy" id="565073"/>
    <lineage>
        <taxon>Bacteria</taxon>
        <taxon>Bacillati</taxon>
        <taxon>Actinomycetota</taxon>
        <taxon>Actinomycetes</taxon>
        <taxon>Kitasatosporales</taxon>
        <taxon>Streptomycetaceae</taxon>
        <taxon>Streptomyces</taxon>
    </lineage>
</organism>
<proteinExistence type="predicted"/>
<sequence>MSSTDPLTAPRPDETRSLVLVQSRGAVQRCRDFSRQALLDWRWLPTADEEQQAVAEDVLLMVSELVTNACLHAPGGPRLLRLSWNGERLRVTVSDGSARPPRLRSPAEPGNPGGHGLRVVDRLARSWGVELDTRGKAVWLEVAGPARTTEPGAAVDGSGWPQPRA</sequence>
<feature type="region of interest" description="Disordered" evidence="2">
    <location>
        <begin position="93"/>
        <end position="116"/>
    </location>
</feature>
<feature type="region of interest" description="Disordered" evidence="2">
    <location>
        <begin position="144"/>
        <end position="165"/>
    </location>
</feature>
<name>A0A2V4NUU9_9ACTN</name>
<keyword evidence="4" id="KW-0067">ATP-binding</keyword>
<dbReference type="PANTHER" id="PTHR35526:SF3">
    <property type="entry name" value="ANTI-SIGMA-F FACTOR RSBW"/>
    <property type="match status" value="1"/>
</dbReference>
<accession>A0A2V4NUU9</accession>
<dbReference type="RefSeq" id="WP_110672770.1">
    <property type="nucleotide sequence ID" value="NZ_PYBW01000131.1"/>
</dbReference>
<dbReference type="GO" id="GO:0004674">
    <property type="term" value="F:protein serine/threonine kinase activity"/>
    <property type="evidence" value="ECO:0007669"/>
    <property type="project" value="UniProtKB-KW"/>
</dbReference>
<keyword evidence="1" id="KW-0723">Serine/threonine-protein kinase</keyword>
<keyword evidence="4" id="KW-0547">Nucleotide-binding</keyword>
<evidence type="ECO:0000313" key="4">
    <source>
        <dbReference type="EMBL" id="PYC69145.1"/>
    </source>
</evidence>
<gene>
    <name evidence="4" type="ORF">C7C46_28255</name>
</gene>
<comment type="caution">
    <text evidence="4">The sequence shown here is derived from an EMBL/GenBank/DDBJ whole genome shotgun (WGS) entry which is preliminary data.</text>
</comment>
<dbReference type="InterPro" id="IPR050267">
    <property type="entry name" value="Anti-sigma-factor_SerPK"/>
</dbReference>
<dbReference type="OrthoDB" id="3479886at2"/>
<dbReference type="EMBL" id="PYBW01000131">
    <property type="protein sequence ID" value="PYC69145.1"/>
    <property type="molecule type" value="Genomic_DNA"/>
</dbReference>
<dbReference type="AlphaFoldDB" id="A0A2V4NUU9"/>
<dbReference type="Pfam" id="PF13581">
    <property type="entry name" value="HATPase_c_2"/>
    <property type="match status" value="1"/>
</dbReference>
<dbReference type="GO" id="GO:0005524">
    <property type="term" value="F:ATP binding"/>
    <property type="evidence" value="ECO:0007669"/>
    <property type="project" value="UniProtKB-KW"/>
</dbReference>
<dbReference type="PANTHER" id="PTHR35526">
    <property type="entry name" value="ANTI-SIGMA-F FACTOR RSBW-RELATED"/>
    <property type="match status" value="1"/>
</dbReference>
<dbReference type="Gene3D" id="3.30.565.10">
    <property type="entry name" value="Histidine kinase-like ATPase, C-terminal domain"/>
    <property type="match status" value="1"/>
</dbReference>
<keyword evidence="1" id="KW-0808">Transferase</keyword>
<evidence type="ECO:0000256" key="1">
    <source>
        <dbReference type="ARBA" id="ARBA00022527"/>
    </source>
</evidence>
<reference evidence="4 5" key="1">
    <citation type="submission" date="2018-03" db="EMBL/GenBank/DDBJ databases">
        <title>Bioinformatic expansion and discovery of thiopeptide antibiotics.</title>
        <authorList>
            <person name="Schwalen C.J."/>
            <person name="Hudson G.A."/>
            <person name="Mitchell D.A."/>
        </authorList>
    </citation>
    <scope>NUCLEOTIDE SEQUENCE [LARGE SCALE GENOMIC DNA]</scope>
    <source>
        <strain evidence="4 5">ATCC 21389</strain>
    </source>
</reference>
<dbReference type="InterPro" id="IPR003594">
    <property type="entry name" value="HATPase_dom"/>
</dbReference>